<evidence type="ECO:0000313" key="4">
    <source>
        <dbReference type="Proteomes" id="UP001601444"/>
    </source>
</evidence>
<evidence type="ECO:0000256" key="1">
    <source>
        <dbReference type="SAM" id="MobiDB-lite"/>
    </source>
</evidence>
<organism evidence="3 4">
    <name type="scientific">Nocardia thailandica</name>
    <dbReference type="NCBI Taxonomy" id="257275"/>
    <lineage>
        <taxon>Bacteria</taxon>
        <taxon>Bacillati</taxon>
        <taxon>Actinomycetota</taxon>
        <taxon>Actinomycetes</taxon>
        <taxon>Mycobacteriales</taxon>
        <taxon>Nocardiaceae</taxon>
        <taxon>Nocardia</taxon>
    </lineage>
</organism>
<evidence type="ECO:0000256" key="2">
    <source>
        <dbReference type="SAM" id="Phobius"/>
    </source>
</evidence>
<keyword evidence="4" id="KW-1185">Reference proteome</keyword>
<dbReference type="Proteomes" id="UP001601444">
    <property type="component" value="Unassembled WGS sequence"/>
</dbReference>
<accession>A0ABW6PHF0</accession>
<dbReference type="EMBL" id="JBIAMX010000001">
    <property type="protein sequence ID" value="MFF0541824.1"/>
    <property type="molecule type" value="Genomic_DNA"/>
</dbReference>
<gene>
    <name evidence="3" type="ORF">ACFYTF_03210</name>
</gene>
<reference evidence="3 4" key="1">
    <citation type="submission" date="2024-10" db="EMBL/GenBank/DDBJ databases">
        <title>The Natural Products Discovery Center: Release of the First 8490 Sequenced Strains for Exploring Actinobacteria Biosynthetic Diversity.</title>
        <authorList>
            <person name="Kalkreuter E."/>
            <person name="Kautsar S.A."/>
            <person name="Yang D."/>
            <person name="Bader C.D."/>
            <person name="Teijaro C.N."/>
            <person name="Fluegel L."/>
            <person name="Davis C.M."/>
            <person name="Simpson J.R."/>
            <person name="Lauterbach L."/>
            <person name="Steele A.D."/>
            <person name="Gui C."/>
            <person name="Meng S."/>
            <person name="Li G."/>
            <person name="Viehrig K."/>
            <person name="Ye F."/>
            <person name="Su P."/>
            <person name="Kiefer A.F."/>
            <person name="Nichols A."/>
            <person name="Cepeda A.J."/>
            <person name="Yan W."/>
            <person name="Fan B."/>
            <person name="Jiang Y."/>
            <person name="Adhikari A."/>
            <person name="Zheng C.-J."/>
            <person name="Schuster L."/>
            <person name="Cowan T.M."/>
            <person name="Smanski M.J."/>
            <person name="Chevrette M.G."/>
            <person name="De Carvalho L.P.S."/>
            <person name="Shen B."/>
        </authorList>
    </citation>
    <scope>NUCLEOTIDE SEQUENCE [LARGE SCALE GENOMIC DNA]</scope>
    <source>
        <strain evidence="3 4">NPDC004045</strain>
    </source>
</reference>
<evidence type="ECO:0000313" key="3">
    <source>
        <dbReference type="EMBL" id="MFF0541824.1"/>
    </source>
</evidence>
<sequence length="222" mass="22220">MLEPTGPLPPEIYWRRRALAVGVAVVVLAVVALLIVMAARGGDSAGEDAAAVTSSSTTAAPASSSAASSSSTTSTSAAAGSSTTTSGAPIAAEPCPDQSLAVKVTVGRPTYKLGEQPTFGIVVTNISAGVCSRDLGSGLPQVAVLSIDGQRRLWASNDCNPGGQPDVRNLKPGEQAAFTVNWLGSTSQPNCAGERIQVPAGAYSVVAQLGAINSAAEPFNIA</sequence>
<proteinExistence type="predicted"/>
<evidence type="ECO:0008006" key="5">
    <source>
        <dbReference type="Google" id="ProtNLM"/>
    </source>
</evidence>
<comment type="caution">
    <text evidence="3">The sequence shown here is derived from an EMBL/GenBank/DDBJ whole genome shotgun (WGS) entry which is preliminary data.</text>
</comment>
<protein>
    <recommendedName>
        <fullName evidence="5">DUF4232 domain-containing protein</fullName>
    </recommendedName>
</protein>
<name>A0ABW6PHF0_9NOCA</name>
<keyword evidence="2" id="KW-0812">Transmembrane</keyword>
<keyword evidence="2" id="KW-1133">Transmembrane helix</keyword>
<dbReference type="RefSeq" id="WP_387698886.1">
    <property type="nucleotide sequence ID" value="NZ_JBIAMX010000001.1"/>
</dbReference>
<feature type="region of interest" description="Disordered" evidence="1">
    <location>
        <begin position="56"/>
        <end position="92"/>
    </location>
</feature>
<keyword evidence="2" id="KW-0472">Membrane</keyword>
<feature type="transmembrane region" description="Helical" evidence="2">
    <location>
        <begin position="20"/>
        <end position="39"/>
    </location>
</feature>